<dbReference type="OrthoDB" id="9816424at2"/>
<dbReference type="Proteomes" id="UP000246058">
    <property type="component" value="Chromosome"/>
</dbReference>
<accession>A0A2U8VLK1</accession>
<dbReference type="PANTHER" id="PTHR22916">
    <property type="entry name" value="GLYCOSYLTRANSFERASE"/>
    <property type="match status" value="1"/>
</dbReference>
<gene>
    <name evidence="2" type="ORF">DK427_00610</name>
</gene>
<dbReference type="InterPro" id="IPR029044">
    <property type="entry name" value="Nucleotide-diphossugar_trans"/>
</dbReference>
<dbReference type="GO" id="GO:0016758">
    <property type="term" value="F:hexosyltransferase activity"/>
    <property type="evidence" value="ECO:0007669"/>
    <property type="project" value="UniProtKB-ARBA"/>
</dbReference>
<keyword evidence="3" id="KW-1185">Reference proteome</keyword>
<dbReference type="CDD" id="cd00761">
    <property type="entry name" value="Glyco_tranf_GTA_type"/>
    <property type="match status" value="1"/>
</dbReference>
<reference evidence="2 3" key="1">
    <citation type="submission" date="2018-05" db="EMBL/GenBank/DDBJ databases">
        <title>Complete Genome Sequence of Methylobacterium sp. 17Sr1-43.</title>
        <authorList>
            <person name="Srinivasan S."/>
        </authorList>
    </citation>
    <scope>NUCLEOTIDE SEQUENCE [LARGE SCALE GENOMIC DNA]</scope>
    <source>
        <strain evidence="2 3">17Sr1-43</strain>
    </source>
</reference>
<dbReference type="KEGG" id="meti:DK427_00610"/>
<dbReference type="AlphaFoldDB" id="A0A2U8VLK1"/>
<dbReference type="Pfam" id="PF00535">
    <property type="entry name" value="Glycos_transf_2"/>
    <property type="match status" value="1"/>
</dbReference>
<feature type="domain" description="Glycosyltransferase 2-like" evidence="1">
    <location>
        <begin position="7"/>
        <end position="167"/>
    </location>
</feature>
<evidence type="ECO:0000313" key="3">
    <source>
        <dbReference type="Proteomes" id="UP000246058"/>
    </source>
</evidence>
<dbReference type="EMBL" id="CP029551">
    <property type="protein sequence ID" value="AWN34430.1"/>
    <property type="molecule type" value="Genomic_DNA"/>
</dbReference>
<evidence type="ECO:0000259" key="1">
    <source>
        <dbReference type="Pfam" id="PF00535"/>
    </source>
</evidence>
<dbReference type="PANTHER" id="PTHR22916:SF3">
    <property type="entry name" value="UDP-GLCNAC:BETAGAL BETA-1,3-N-ACETYLGLUCOSAMINYLTRANSFERASE-LIKE PROTEIN 1"/>
    <property type="match status" value="1"/>
</dbReference>
<sequence length="318" mass="35598">MSQPLVSIIIPTLNRLELLAQSIWSVTAQDYKNIEIIVSNNASRDGTADFLRRIHNTDFRVITHPFTLPLEINVAEAARQARGKYMLVLSDDDLISDTYISTMVAAFEADEAVQVGLGRRVLINEKNEVLHQSEPLAPAAYSESAATWLPRYFASPTEHNQINTVFSVFYRRSEWLRCGGQPALSSSFFADTIPFIGVNTPETKVFYAPDAMFLYRMHQSQETRQNAARQTYLGLFQFFDHLRGVIGPFGASEAFKAAVIRYILMMFFGSCGPFAQQERIQPADLYRVLLERLGEAPQAGLEDGQDAAEDRVPFAGAA</sequence>
<evidence type="ECO:0000313" key="2">
    <source>
        <dbReference type="EMBL" id="AWN34430.1"/>
    </source>
</evidence>
<dbReference type="SUPFAM" id="SSF53448">
    <property type="entry name" value="Nucleotide-diphospho-sugar transferases"/>
    <property type="match status" value="1"/>
</dbReference>
<name>A0A2U8VLK1_9HYPH</name>
<dbReference type="RefSeq" id="WP_109949571.1">
    <property type="nucleotide sequence ID" value="NZ_CP029551.1"/>
</dbReference>
<dbReference type="InterPro" id="IPR001173">
    <property type="entry name" value="Glyco_trans_2-like"/>
</dbReference>
<organism evidence="2 3">
    <name type="scientific">Methylobacterium radiodurans</name>
    <dbReference type="NCBI Taxonomy" id="2202828"/>
    <lineage>
        <taxon>Bacteria</taxon>
        <taxon>Pseudomonadati</taxon>
        <taxon>Pseudomonadota</taxon>
        <taxon>Alphaproteobacteria</taxon>
        <taxon>Hyphomicrobiales</taxon>
        <taxon>Methylobacteriaceae</taxon>
        <taxon>Methylobacterium</taxon>
    </lineage>
</organism>
<protein>
    <recommendedName>
        <fullName evidence="1">Glycosyltransferase 2-like domain-containing protein</fullName>
    </recommendedName>
</protein>
<dbReference type="Gene3D" id="3.90.550.10">
    <property type="entry name" value="Spore Coat Polysaccharide Biosynthesis Protein SpsA, Chain A"/>
    <property type="match status" value="1"/>
</dbReference>
<proteinExistence type="predicted"/>